<sequence>MTMRLLLRFNGLRNAAVLNTVSESLLGSSASSRKIWFRCIVTSCRAVLLPRFGGPEVFELGHDVTVPDLKPNEVLVRSRAVSINPLDTRMRSGYGRSLFEPLLPLILGRDVSGEVAAVGASVRLLSVGQEVFGALHPTAVRGTYADYAILSEDELTAKPVSISHVEASAIPFAALTAWRALKSTARITEGQRVLVVGGGGAVGFSAIQLSVAAGCHVSTTCGSESIDRVLAAGAEQAVDYTAQDVEFAIKGQFNVVLDTIGVPETERMGINLLKRGGHYMTLQGEAASLTDRYGLALGLPTATAILLKKQIQYRYSHGIEYWWTYMRADAEGLEEICRLSEAGKLKIPVEKTFPITQVREAHDAKDKRHIPGNFFTWQAQDDEPNHDQQVGGACTHLIPWQLKAERPHRTGSTSSSSELFICFTSRLSSSSSSMKLSSKSILSPGRARDPPAVSLSNSLSRRLKSNGSMKGGQASPMFPTGSKKRGSGFENPEPSSPKVTCIGQVRVKTKKQGKKMRTLSKRRGGEVSFRKIEQTREGSLSQSHSQSYQTNANNQYQQQQQQECLPHRNQRWVHLPLTICEALRAFGAEFSCLFPCRSSCFSTSEREKEEKVAGSNGGESAQSSCGAVFARWLVALQDGEGGKEREIELGAGREEEERTELTERTLRRHAVEEIEIRDENCDVKDEVVEEDEARFSICVPPKNALLLMRCRSDPVRMSALANRFWESPAPKDEEEDDEEEEDDQDDRNEEERANVVHGEMKDELRMEDKEDEVCEKWVSDEACEEQVNQEAEEKLECEEQEVNPEEKLEIDEELQEEIQPKLAEEVQEVTQTLVKEENVLDGSSSESLAVVDQDTSENEEQEPKQIEEDGEEKEERRASHSSSILSVQSDSKDEEDEPEVEALAEEAALEDEAEKSTVEKETQETLLELEEEKVTLERFEPEEDDQGNHEDEEHTAESEERESDVEVERESDVLPDCLLLMMCEPKLSMEVSKETWVCSTDFIRWQPEKQVNPKDGSDKPKKRVSTDSNPAHHHQPLQQPPRSSCSFPAPSAAVAEVSMATMIEQKLGNAVGYEPFVLKRCKSEPMRTAAKLEPEACFWKNRKLEPLRRATLGVGAAGVGF</sequence>
<dbReference type="OrthoDB" id="48317at2759"/>
<dbReference type="InterPro" id="IPR052585">
    <property type="entry name" value="Lipid_raft_assoc_Zn_ADH"/>
</dbReference>
<feature type="compositionally biased region" description="Basic and acidic residues" evidence="1">
    <location>
        <begin position="523"/>
        <end position="536"/>
    </location>
</feature>
<dbReference type="InterPro" id="IPR020843">
    <property type="entry name" value="ER"/>
</dbReference>
<dbReference type="SUPFAM" id="SSF50129">
    <property type="entry name" value="GroES-like"/>
    <property type="match status" value="1"/>
</dbReference>
<feature type="compositionally biased region" description="Basic and acidic residues" evidence="1">
    <location>
        <begin position="946"/>
        <end position="970"/>
    </location>
</feature>
<feature type="compositionally biased region" description="Low complexity" evidence="1">
    <location>
        <begin position="545"/>
        <end position="554"/>
    </location>
</feature>
<feature type="region of interest" description="Disordered" evidence="1">
    <location>
        <begin position="433"/>
        <end position="554"/>
    </location>
</feature>
<evidence type="ECO:0000313" key="3">
    <source>
        <dbReference type="EMBL" id="KAA8526797.1"/>
    </source>
</evidence>
<feature type="compositionally biased region" description="Acidic residues" evidence="1">
    <location>
        <begin position="793"/>
        <end position="816"/>
    </location>
</feature>
<dbReference type="CDD" id="cd05289">
    <property type="entry name" value="MDR_like_2"/>
    <property type="match status" value="1"/>
</dbReference>
<dbReference type="EMBL" id="CM018046">
    <property type="protein sequence ID" value="KAA8526797.1"/>
    <property type="molecule type" value="Genomic_DNA"/>
</dbReference>
<protein>
    <recommendedName>
        <fullName evidence="2">Enoyl reductase (ER) domain-containing protein</fullName>
    </recommendedName>
</protein>
<evidence type="ECO:0000259" key="2">
    <source>
        <dbReference type="SMART" id="SM00829"/>
    </source>
</evidence>
<dbReference type="AlphaFoldDB" id="A0A5J5ABH0"/>
<dbReference type="GO" id="GO:0016491">
    <property type="term" value="F:oxidoreductase activity"/>
    <property type="evidence" value="ECO:0007669"/>
    <property type="project" value="InterPro"/>
</dbReference>
<feature type="region of interest" description="Disordered" evidence="1">
    <location>
        <begin position="784"/>
        <end position="819"/>
    </location>
</feature>
<feature type="compositionally biased region" description="Low complexity" evidence="1">
    <location>
        <begin position="433"/>
        <end position="443"/>
    </location>
</feature>
<feature type="compositionally biased region" description="Basic and acidic residues" evidence="1">
    <location>
        <begin position="749"/>
        <end position="769"/>
    </location>
</feature>
<dbReference type="SUPFAM" id="SSF51735">
    <property type="entry name" value="NAD(P)-binding Rossmann-fold domains"/>
    <property type="match status" value="1"/>
</dbReference>
<keyword evidence="4" id="KW-1185">Reference proteome</keyword>
<gene>
    <name evidence="3" type="ORF">F0562_008974</name>
</gene>
<feature type="region of interest" description="Disordered" evidence="1">
    <location>
        <begin position="723"/>
        <end position="769"/>
    </location>
</feature>
<feature type="domain" description="Enoyl reductase (ER)" evidence="2">
    <location>
        <begin position="53"/>
        <end position="370"/>
    </location>
</feature>
<dbReference type="PANTHER" id="PTHR43482:SF1">
    <property type="entry name" value="PROTEIN AST1-RELATED"/>
    <property type="match status" value="1"/>
</dbReference>
<accession>A0A5J5ABH0</accession>
<feature type="region of interest" description="Disordered" evidence="1">
    <location>
        <begin position="1008"/>
        <end position="1048"/>
    </location>
</feature>
<dbReference type="InterPro" id="IPR013154">
    <property type="entry name" value="ADH-like_N"/>
</dbReference>
<dbReference type="InterPro" id="IPR036291">
    <property type="entry name" value="NAD(P)-bd_dom_sf"/>
</dbReference>
<feature type="compositionally biased region" description="Acidic residues" evidence="1">
    <location>
        <begin position="892"/>
        <end position="913"/>
    </location>
</feature>
<dbReference type="PANTHER" id="PTHR43482">
    <property type="entry name" value="PROTEIN AST1-RELATED"/>
    <property type="match status" value="1"/>
</dbReference>
<feature type="compositionally biased region" description="Acidic residues" evidence="1">
    <location>
        <begin position="732"/>
        <end position="748"/>
    </location>
</feature>
<feature type="compositionally biased region" description="Basic and acidic residues" evidence="1">
    <location>
        <begin position="914"/>
        <end position="923"/>
    </location>
</feature>
<organism evidence="3 4">
    <name type="scientific">Nyssa sinensis</name>
    <dbReference type="NCBI Taxonomy" id="561372"/>
    <lineage>
        <taxon>Eukaryota</taxon>
        <taxon>Viridiplantae</taxon>
        <taxon>Streptophyta</taxon>
        <taxon>Embryophyta</taxon>
        <taxon>Tracheophyta</taxon>
        <taxon>Spermatophyta</taxon>
        <taxon>Magnoliopsida</taxon>
        <taxon>eudicotyledons</taxon>
        <taxon>Gunneridae</taxon>
        <taxon>Pentapetalae</taxon>
        <taxon>asterids</taxon>
        <taxon>Cornales</taxon>
        <taxon>Nyssaceae</taxon>
        <taxon>Nyssa</taxon>
    </lineage>
</organism>
<dbReference type="Proteomes" id="UP000325577">
    <property type="component" value="Linkage Group LG3"/>
</dbReference>
<feature type="compositionally biased region" description="Low complexity" evidence="1">
    <location>
        <begin position="454"/>
        <end position="468"/>
    </location>
</feature>
<evidence type="ECO:0000256" key="1">
    <source>
        <dbReference type="SAM" id="MobiDB-lite"/>
    </source>
</evidence>
<dbReference type="Pfam" id="PF08240">
    <property type="entry name" value="ADH_N"/>
    <property type="match status" value="1"/>
</dbReference>
<dbReference type="SMART" id="SM00829">
    <property type="entry name" value="PKS_ER"/>
    <property type="match status" value="1"/>
</dbReference>
<dbReference type="Gene3D" id="3.90.180.10">
    <property type="entry name" value="Medium-chain alcohol dehydrogenases, catalytic domain"/>
    <property type="match status" value="1"/>
</dbReference>
<name>A0A5J5ABH0_9ASTE</name>
<evidence type="ECO:0000313" key="4">
    <source>
        <dbReference type="Proteomes" id="UP000325577"/>
    </source>
</evidence>
<dbReference type="Gene3D" id="3.40.50.720">
    <property type="entry name" value="NAD(P)-binding Rossmann-like Domain"/>
    <property type="match status" value="1"/>
</dbReference>
<feature type="compositionally biased region" description="Basic residues" evidence="1">
    <location>
        <begin position="507"/>
        <end position="522"/>
    </location>
</feature>
<feature type="compositionally biased region" description="Polar residues" evidence="1">
    <location>
        <begin position="880"/>
        <end position="889"/>
    </location>
</feature>
<dbReference type="InterPro" id="IPR011032">
    <property type="entry name" value="GroES-like_sf"/>
</dbReference>
<feature type="compositionally biased region" description="Basic and acidic residues" evidence="1">
    <location>
        <begin position="861"/>
        <end position="878"/>
    </location>
</feature>
<dbReference type="Pfam" id="PF13602">
    <property type="entry name" value="ADH_zinc_N_2"/>
    <property type="match status" value="1"/>
</dbReference>
<feature type="region of interest" description="Disordered" evidence="1">
    <location>
        <begin position="833"/>
        <end position="970"/>
    </location>
</feature>
<proteinExistence type="predicted"/>
<reference evidence="3 4" key="1">
    <citation type="submission" date="2019-09" db="EMBL/GenBank/DDBJ databases">
        <title>A chromosome-level genome assembly of the Chinese tupelo Nyssa sinensis.</title>
        <authorList>
            <person name="Yang X."/>
            <person name="Kang M."/>
            <person name="Yang Y."/>
            <person name="Xiong H."/>
            <person name="Wang M."/>
            <person name="Zhang Z."/>
            <person name="Wang Z."/>
            <person name="Wu H."/>
            <person name="Ma T."/>
            <person name="Liu J."/>
            <person name="Xi Z."/>
        </authorList>
    </citation>
    <scope>NUCLEOTIDE SEQUENCE [LARGE SCALE GENOMIC DNA]</scope>
    <source>
        <strain evidence="3">J267</strain>
        <tissue evidence="3">Leaf</tissue>
    </source>
</reference>